<proteinExistence type="inferred from homology"/>
<accession>A0A6A7AP02</accession>
<reference evidence="3" key="1">
    <citation type="journal article" date="2020" name="Stud. Mycol.">
        <title>101 Dothideomycetes genomes: a test case for predicting lifestyles and emergence of pathogens.</title>
        <authorList>
            <person name="Haridas S."/>
            <person name="Albert R."/>
            <person name="Binder M."/>
            <person name="Bloem J."/>
            <person name="Labutti K."/>
            <person name="Salamov A."/>
            <person name="Andreopoulos B."/>
            <person name="Baker S."/>
            <person name="Barry K."/>
            <person name="Bills G."/>
            <person name="Bluhm B."/>
            <person name="Cannon C."/>
            <person name="Castanera R."/>
            <person name="Culley D."/>
            <person name="Daum C."/>
            <person name="Ezra D."/>
            <person name="Gonzalez J."/>
            <person name="Henrissat B."/>
            <person name="Kuo A."/>
            <person name="Liang C."/>
            <person name="Lipzen A."/>
            <person name="Lutzoni F."/>
            <person name="Magnuson J."/>
            <person name="Mondo S."/>
            <person name="Nolan M."/>
            <person name="Ohm R."/>
            <person name="Pangilinan J."/>
            <person name="Park H.-J."/>
            <person name="Ramirez L."/>
            <person name="Alfaro M."/>
            <person name="Sun H."/>
            <person name="Tritt A."/>
            <person name="Yoshinaga Y."/>
            <person name="Zwiers L.-H."/>
            <person name="Turgeon B."/>
            <person name="Goodwin S."/>
            <person name="Spatafora J."/>
            <person name="Crous P."/>
            <person name="Grigoriev I."/>
        </authorList>
    </citation>
    <scope>NUCLEOTIDE SEQUENCE</scope>
    <source>
        <strain evidence="3">CBS 113818</strain>
    </source>
</reference>
<protein>
    <submittedName>
        <fullName evidence="3">Uncharacterized protein</fullName>
    </submittedName>
</protein>
<dbReference type="PANTHER" id="PTHR33365:SF4">
    <property type="entry name" value="CYCLOCHLOROTINE BIOSYNTHESIS PROTEIN O"/>
    <property type="match status" value="1"/>
</dbReference>
<dbReference type="OrthoDB" id="3687641at2759"/>
<evidence type="ECO:0000313" key="3">
    <source>
        <dbReference type="EMBL" id="KAF2834035.1"/>
    </source>
</evidence>
<dbReference type="Proteomes" id="UP000799424">
    <property type="component" value="Unassembled WGS sequence"/>
</dbReference>
<evidence type="ECO:0000256" key="1">
    <source>
        <dbReference type="ARBA" id="ARBA00004685"/>
    </source>
</evidence>
<gene>
    <name evidence="3" type="ORF">CC86DRAFT_279384</name>
</gene>
<evidence type="ECO:0000313" key="4">
    <source>
        <dbReference type="Proteomes" id="UP000799424"/>
    </source>
</evidence>
<organism evidence="3 4">
    <name type="scientific">Ophiobolus disseminans</name>
    <dbReference type="NCBI Taxonomy" id="1469910"/>
    <lineage>
        <taxon>Eukaryota</taxon>
        <taxon>Fungi</taxon>
        <taxon>Dikarya</taxon>
        <taxon>Ascomycota</taxon>
        <taxon>Pezizomycotina</taxon>
        <taxon>Dothideomycetes</taxon>
        <taxon>Pleosporomycetidae</taxon>
        <taxon>Pleosporales</taxon>
        <taxon>Pleosporineae</taxon>
        <taxon>Phaeosphaeriaceae</taxon>
        <taxon>Ophiobolus</taxon>
    </lineage>
</organism>
<dbReference type="PANTHER" id="PTHR33365">
    <property type="entry name" value="YALI0B05434P"/>
    <property type="match status" value="1"/>
</dbReference>
<dbReference type="AlphaFoldDB" id="A0A6A7AP02"/>
<sequence>MCAARKNSAQSANSFEAPANGEVKYKTETFDGYFFEPSPYTRVSKEEKNKNWEALYEFGISGIPRAEAAKLTNETLANPDNPDEYMIQLEVFHNLHCLNMIRKQLYPDEYPELWEYWENGTVNHFTLQAKHIDHCIDQLRQSLMCNSDVTPVVFGHNFFGRGIYPKLIATHTCRDFYAISDWAKAREVENYNATGQFHDVHR</sequence>
<dbReference type="GO" id="GO:0043386">
    <property type="term" value="P:mycotoxin biosynthetic process"/>
    <property type="evidence" value="ECO:0007669"/>
    <property type="project" value="InterPro"/>
</dbReference>
<keyword evidence="4" id="KW-1185">Reference proteome</keyword>
<comment type="similarity">
    <text evidence="2">Belongs to the ustYa family.</text>
</comment>
<dbReference type="Pfam" id="PF11807">
    <property type="entry name" value="UstYa"/>
    <property type="match status" value="1"/>
</dbReference>
<comment type="pathway">
    <text evidence="1">Mycotoxin biosynthesis.</text>
</comment>
<name>A0A6A7AP02_9PLEO</name>
<dbReference type="EMBL" id="MU006216">
    <property type="protein sequence ID" value="KAF2834035.1"/>
    <property type="molecule type" value="Genomic_DNA"/>
</dbReference>
<dbReference type="InterPro" id="IPR021765">
    <property type="entry name" value="UstYa-like"/>
</dbReference>
<evidence type="ECO:0000256" key="2">
    <source>
        <dbReference type="ARBA" id="ARBA00035112"/>
    </source>
</evidence>